<evidence type="ECO:0000313" key="2">
    <source>
        <dbReference type="EMBL" id="MCV2886364.1"/>
    </source>
</evidence>
<dbReference type="PROSITE" id="PS00380">
    <property type="entry name" value="RHODANESE_1"/>
    <property type="match status" value="1"/>
</dbReference>
<dbReference type="InterPro" id="IPR001763">
    <property type="entry name" value="Rhodanese-like_dom"/>
</dbReference>
<dbReference type="InterPro" id="IPR001307">
    <property type="entry name" value="Thiosulphate_STrfase_CS"/>
</dbReference>
<dbReference type="Proteomes" id="UP001652504">
    <property type="component" value="Unassembled WGS sequence"/>
</dbReference>
<sequence length="332" mass="37110">MVRFLSFSRICVLALSTLLIVSCSQPERDVYYTWEGFGPDKWASAWFIQRFVSPNADIVVMPAGTGTAQMGDSQNTFDFPEATYKRTEQTTTFAHLLQATQTQDDNAKRLVDIVYDIEVNFWGTPSDPMADIVESGFRQLQRNKDAEPVPMACYFAFFDNVYNYISNNLMPQSPSELLPSYRCYLEEKIGTAIADAKFVPELSVSDVAQAIAKGERVTFIDVREPEEFAENHIPGALNVQLRRINELNASDYADDALVVAYCVKDFRGFEMAKALRMKGFNNAVILNPYGIKGWVHEGMPVASKDGLSDEQGIALIKRCPQGHCEMSLGGAK</sequence>
<organism evidence="2 3">
    <name type="scientific">Fluctibacter corallii</name>
    <dbReference type="NCBI Taxonomy" id="2984329"/>
    <lineage>
        <taxon>Bacteria</taxon>
        <taxon>Pseudomonadati</taxon>
        <taxon>Pseudomonadota</taxon>
        <taxon>Gammaproteobacteria</taxon>
        <taxon>Alteromonadales</taxon>
        <taxon>Alteromonadaceae</taxon>
        <taxon>Fluctibacter</taxon>
    </lineage>
</organism>
<dbReference type="SMART" id="SM00450">
    <property type="entry name" value="RHOD"/>
    <property type="match status" value="1"/>
</dbReference>
<accession>A0ABT3ACG5</accession>
<feature type="domain" description="Rhodanese" evidence="1">
    <location>
        <begin position="213"/>
        <end position="303"/>
    </location>
</feature>
<evidence type="ECO:0000313" key="3">
    <source>
        <dbReference type="Proteomes" id="UP001652504"/>
    </source>
</evidence>
<name>A0ABT3ACG5_9ALTE</name>
<protein>
    <submittedName>
        <fullName evidence="2">Chromate resistance protein</fullName>
    </submittedName>
</protein>
<dbReference type="InterPro" id="IPR018634">
    <property type="entry name" value="ChrB_C"/>
</dbReference>
<dbReference type="PROSITE" id="PS50206">
    <property type="entry name" value="RHODANESE_3"/>
    <property type="match status" value="1"/>
</dbReference>
<dbReference type="EMBL" id="JAOWKX010000010">
    <property type="protein sequence ID" value="MCV2886364.1"/>
    <property type="molecule type" value="Genomic_DNA"/>
</dbReference>
<dbReference type="Gene3D" id="3.40.250.10">
    <property type="entry name" value="Rhodanese-like domain"/>
    <property type="match status" value="1"/>
</dbReference>
<comment type="caution">
    <text evidence="2">The sequence shown here is derived from an EMBL/GenBank/DDBJ whole genome shotgun (WGS) entry which is preliminary data.</text>
</comment>
<keyword evidence="3" id="KW-1185">Reference proteome</keyword>
<reference evidence="2 3" key="1">
    <citation type="submission" date="2022-10" db="EMBL/GenBank/DDBJ databases">
        <title>Aestuariibacter sp. AA17 isolated from Montipora capitata coral fragment.</title>
        <authorList>
            <person name="Emsley S.A."/>
            <person name="Pfannmuller K.M."/>
            <person name="Loughran R.M."/>
            <person name="Shlafstein M."/>
            <person name="Papke E."/>
            <person name="Saw J.H."/>
            <person name="Ushijima B."/>
            <person name="Videau P."/>
        </authorList>
    </citation>
    <scope>NUCLEOTIDE SEQUENCE [LARGE SCALE GENOMIC DNA]</scope>
    <source>
        <strain evidence="2 3">AA17</strain>
    </source>
</reference>
<dbReference type="InterPro" id="IPR050229">
    <property type="entry name" value="GlpE_sulfurtransferase"/>
</dbReference>
<dbReference type="Pfam" id="PF00581">
    <property type="entry name" value="Rhodanese"/>
    <property type="match status" value="1"/>
</dbReference>
<dbReference type="RefSeq" id="WP_263713652.1">
    <property type="nucleotide sequence ID" value="NZ_JAOWKX010000010.1"/>
</dbReference>
<evidence type="ECO:0000259" key="1">
    <source>
        <dbReference type="PROSITE" id="PS50206"/>
    </source>
</evidence>
<dbReference type="SUPFAM" id="SSF52821">
    <property type="entry name" value="Rhodanese/Cell cycle control phosphatase"/>
    <property type="match status" value="1"/>
</dbReference>
<dbReference type="InterPro" id="IPR036873">
    <property type="entry name" value="Rhodanese-like_dom_sf"/>
</dbReference>
<proteinExistence type="predicted"/>
<dbReference type="Pfam" id="PF09828">
    <property type="entry name" value="ChrB_C"/>
    <property type="match status" value="1"/>
</dbReference>
<dbReference type="PANTHER" id="PTHR43031">
    <property type="entry name" value="FAD-DEPENDENT OXIDOREDUCTASE"/>
    <property type="match status" value="1"/>
</dbReference>
<dbReference type="CDD" id="cd00158">
    <property type="entry name" value="RHOD"/>
    <property type="match status" value="1"/>
</dbReference>
<gene>
    <name evidence="2" type="ORF">OE749_16840</name>
</gene>
<dbReference type="PANTHER" id="PTHR43031:SF16">
    <property type="entry name" value="OXIDOREDUCTASE"/>
    <property type="match status" value="1"/>
</dbReference>
<dbReference type="PROSITE" id="PS51257">
    <property type="entry name" value="PROKAR_LIPOPROTEIN"/>
    <property type="match status" value="1"/>
</dbReference>